<evidence type="ECO:0000313" key="1">
    <source>
        <dbReference type="EMBL" id="SFC10608.1"/>
    </source>
</evidence>
<protein>
    <submittedName>
        <fullName evidence="1">GrpB domain, predicted nucleotidyltransferase, UPF0157 family</fullName>
    </submittedName>
</protein>
<dbReference type="GO" id="GO:0016740">
    <property type="term" value="F:transferase activity"/>
    <property type="evidence" value="ECO:0007669"/>
    <property type="project" value="UniProtKB-KW"/>
</dbReference>
<proteinExistence type="predicted"/>
<sequence>MKNSIYEFTREDWNTLYPIHLEDHNPEWKTIFEKEKELILSNIDSKYFEKIEHFGSSSIPGIKSKPYIDIFIIIPEAYLFDKELIKAFENLGYFHFEVPAREDIEAYSSFGKGYRVDGKKEQIFHIHMCPSSNIMCKQLGFRDYLIANPEKARAYENLKIALANKFKNDRGAYVLGKTEFTKEIIKLWKASKTS</sequence>
<dbReference type="Proteomes" id="UP000199438">
    <property type="component" value="Unassembled WGS sequence"/>
</dbReference>
<keyword evidence="2" id="KW-1185">Reference proteome</keyword>
<accession>A0A1I1GL60</accession>
<dbReference type="AlphaFoldDB" id="A0A1I1GL60"/>
<organism evidence="1 2">
    <name type="scientific">Zunongwangia mangrovi</name>
    <dbReference type="NCBI Taxonomy" id="1334022"/>
    <lineage>
        <taxon>Bacteria</taxon>
        <taxon>Pseudomonadati</taxon>
        <taxon>Bacteroidota</taxon>
        <taxon>Flavobacteriia</taxon>
        <taxon>Flavobacteriales</taxon>
        <taxon>Flavobacteriaceae</taxon>
        <taxon>Zunongwangia</taxon>
    </lineage>
</organism>
<gene>
    <name evidence="1" type="ORF">SAMN04487907_102261</name>
</gene>
<dbReference type="STRING" id="1334022.SAMN04487907_102261"/>
<dbReference type="PANTHER" id="PTHR34822">
    <property type="entry name" value="GRPB DOMAIN PROTEIN (AFU_ORTHOLOGUE AFUA_1G01530)"/>
    <property type="match status" value="1"/>
</dbReference>
<dbReference type="RefSeq" id="WP_092541175.1">
    <property type="nucleotide sequence ID" value="NZ_FOKV01000002.1"/>
</dbReference>
<dbReference type="InterPro" id="IPR043519">
    <property type="entry name" value="NT_sf"/>
</dbReference>
<reference evidence="2" key="1">
    <citation type="submission" date="2016-10" db="EMBL/GenBank/DDBJ databases">
        <authorList>
            <person name="Varghese N."/>
            <person name="Submissions S."/>
        </authorList>
    </citation>
    <scope>NUCLEOTIDE SEQUENCE [LARGE SCALE GENOMIC DNA]</scope>
    <source>
        <strain evidence="2">DSM 24499</strain>
    </source>
</reference>
<keyword evidence="1" id="KW-0808">Transferase</keyword>
<dbReference type="Pfam" id="PF04229">
    <property type="entry name" value="GrpB"/>
    <property type="match status" value="1"/>
</dbReference>
<dbReference type="InterPro" id="IPR007344">
    <property type="entry name" value="GrpB/CoaE"/>
</dbReference>
<dbReference type="OrthoDB" id="9799092at2"/>
<name>A0A1I1GL60_9FLAO</name>
<dbReference type="PANTHER" id="PTHR34822:SF1">
    <property type="entry name" value="GRPB FAMILY PROTEIN"/>
    <property type="match status" value="1"/>
</dbReference>
<dbReference type="SUPFAM" id="SSF81301">
    <property type="entry name" value="Nucleotidyltransferase"/>
    <property type="match status" value="1"/>
</dbReference>
<dbReference type="EMBL" id="FOKV01000002">
    <property type="protein sequence ID" value="SFC10608.1"/>
    <property type="molecule type" value="Genomic_DNA"/>
</dbReference>
<evidence type="ECO:0000313" key="2">
    <source>
        <dbReference type="Proteomes" id="UP000199438"/>
    </source>
</evidence>
<dbReference type="Gene3D" id="3.30.460.10">
    <property type="entry name" value="Beta Polymerase, domain 2"/>
    <property type="match status" value="1"/>
</dbReference>